<feature type="disulfide bond" evidence="5">
    <location>
        <begin position="205"/>
        <end position="223"/>
    </location>
</feature>
<evidence type="ECO:0000256" key="6">
    <source>
        <dbReference type="RuleBase" id="RU361144"/>
    </source>
</evidence>
<evidence type="ECO:0000313" key="7">
    <source>
        <dbReference type="EMBL" id="CAH2056357.1"/>
    </source>
</evidence>
<dbReference type="CDD" id="cd06461">
    <property type="entry name" value="M2_ACE"/>
    <property type="match status" value="1"/>
</dbReference>
<keyword evidence="6" id="KW-0479">Metal-binding</keyword>
<keyword evidence="6" id="KW-0645">Protease</keyword>
<protein>
    <recommendedName>
        <fullName evidence="6">Angiotensin-converting enzyme</fullName>
        <ecNumber evidence="6">3.4.-.-</ecNumber>
    </recommendedName>
</protein>
<comment type="caution">
    <text evidence="5">Lacks conserved residue(s) required for the propagation of feature annotation.</text>
</comment>
<feature type="non-terminal residue" evidence="7">
    <location>
        <position position="1"/>
    </location>
</feature>
<dbReference type="PROSITE" id="PS52011">
    <property type="entry name" value="PEPTIDASE_M2"/>
    <property type="match status" value="1"/>
</dbReference>
<sequence length="469" mass="54216">MKQTNLHQGNVKKGSKICLIQEDFEELAAHSKNEKVLRWIWLTWREKTGPPLKRFYTSLVNIENKAARRNGYTDIGESWREELEIPYLRRQCRRLYNSVRPLYTLLHGVVRYFLRNKYGDVVPERGPIPAHLLGNLWLQNWESLADAIIPNVINLDASMKNMNWNVQHMVKRAEDFYLSLSLPSMTDNFWGKSVFNAEGNDNVRCHGTAANMFKNDDYRMLYCSGVSFQDFNVVHHEMGHIQYYMAYENQPGLFRQANSALHESIGDAITIGVVTPQHLNRLGLINDSLLYSMDEGKTKNKITIQPVLNEEGTVNETKSTPASVESGIEKLIESVTTGEILLLKRALNKLPHIPFSLLIDEYRWKYFEGRIDIESLNKEFWDMSLQLQGISPPEVREEEFFDAGAIYHVADNTPYIRYFLSSFLQHQLFEHFCKVSIFGNKRAREPLPETMVLNRCDIYGAKAAGKLLK</sequence>
<keyword evidence="6" id="KW-0121">Carboxypeptidase</keyword>
<evidence type="ECO:0000256" key="1">
    <source>
        <dbReference type="ARBA" id="ARBA00008139"/>
    </source>
</evidence>
<dbReference type="PANTHER" id="PTHR10514:SF27">
    <property type="entry name" value="ANGIOTENSIN-CONVERTING ENZYME"/>
    <property type="match status" value="1"/>
</dbReference>
<dbReference type="EMBL" id="OW152835">
    <property type="protein sequence ID" value="CAH2056357.1"/>
    <property type="molecule type" value="Genomic_DNA"/>
</dbReference>
<keyword evidence="4 6" id="KW-0325">Glycoprotein</keyword>
<keyword evidence="6" id="KW-0862">Zinc</keyword>
<evidence type="ECO:0000256" key="4">
    <source>
        <dbReference type="ARBA" id="ARBA00023180"/>
    </source>
</evidence>
<gene>
    <name evidence="7" type="ORF">IPOD504_LOCUS9589</name>
</gene>
<keyword evidence="6" id="KW-0482">Metalloprotease</keyword>
<reference evidence="7" key="1">
    <citation type="submission" date="2022-03" db="EMBL/GenBank/DDBJ databases">
        <authorList>
            <person name="Martin H S."/>
        </authorList>
    </citation>
    <scope>NUCLEOTIDE SEQUENCE</scope>
</reference>
<comment type="cofactor">
    <cofactor evidence="6">
        <name>Zn(2+)</name>
        <dbReference type="ChEBI" id="CHEBI:29105"/>
    </cofactor>
    <text evidence="6">Binds 2 Zn(2+) ions per subunit.</text>
</comment>
<keyword evidence="6" id="KW-0378">Hydrolase</keyword>
<organism evidence="7 8">
    <name type="scientific">Iphiclides podalirius</name>
    <name type="common">scarce swallowtail</name>
    <dbReference type="NCBI Taxonomy" id="110791"/>
    <lineage>
        <taxon>Eukaryota</taxon>
        <taxon>Metazoa</taxon>
        <taxon>Ecdysozoa</taxon>
        <taxon>Arthropoda</taxon>
        <taxon>Hexapoda</taxon>
        <taxon>Insecta</taxon>
        <taxon>Pterygota</taxon>
        <taxon>Neoptera</taxon>
        <taxon>Endopterygota</taxon>
        <taxon>Lepidoptera</taxon>
        <taxon>Glossata</taxon>
        <taxon>Ditrysia</taxon>
        <taxon>Papilionoidea</taxon>
        <taxon>Papilionidae</taxon>
        <taxon>Papilioninae</taxon>
        <taxon>Iphiclides</taxon>
    </lineage>
</organism>
<dbReference type="EC" id="3.4.-.-" evidence="6"/>
<accession>A0ABN8IG23</accession>
<evidence type="ECO:0000313" key="8">
    <source>
        <dbReference type="Proteomes" id="UP000837857"/>
    </source>
</evidence>
<evidence type="ECO:0000256" key="2">
    <source>
        <dbReference type="ARBA" id="ARBA00022729"/>
    </source>
</evidence>
<keyword evidence="2" id="KW-0732">Signal</keyword>
<proteinExistence type="inferred from homology"/>
<dbReference type="InterPro" id="IPR001548">
    <property type="entry name" value="Peptidase_M2"/>
</dbReference>
<comment type="similarity">
    <text evidence="1 5 6">Belongs to the peptidase M2 family.</text>
</comment>
<keyword evidence="3 5" id="KW-1015">Disulfide bond</keyword>
<keyword evidence="8" id="KW-1185">Reference proteome</keyword>
<name>A0ABN8IG23_9NEOP</name>
<dbReference type="PRINTS" id="PR00791">
    <property type="entry name" value="PEPDIPTASEA"/>
</dbReference>
<dbReference type="SUPFAM" id="SSF55486">
    <property type="entry name" value="Metalloproteases ('zincins'), catalytic domain"/>
    <property type="match status" value="1"/>
</dbReference>
<evidence type="ECO:0000256" key="3">
    <source>
        <dbReference type="ARBA" id="ARBA00023157"/>
    </source>
</evidence>
<dbReference type="Proteomes" id="UP000837857">
    <property type="component" value="Chromosome 23"/>
</dbReference>
<evidence type="ECO:0000256" key="5">
    <source>
        <dbReference type="PROSITE-ProRule" id="PRU01355"/>
    </source>
</evidence>
<dbReference type="Pfam" id="PF01401">
    <property type="entry name" value="Peptidase_M2"/>
    <property type="match status" value="2"/>
</dbReference>
<dbReference type="PANTHER" id="PTHR10514">
    <property type="entry name" value="ANGIOTENSIN-CONVERTING ENZYME"/>
    <property type="match status" value="1"/>
</dbReference>